<feature type="region of interest" description="Disordered" evidence="5">
    <location>
        <begin position="247"/>
        <end position="305"/>
    </location>
</feature>
<feature type="compositionally biased region" description="Low complexity" evidence="5">
    <location>
        <begin position="264"/>
        <end position="280"/>
    </location>
</feature>
<dbReference type="PROSITE" id="PS51821">
    <property type="entry name" value="VELVET"/>
    <property type="match status" value="1"/>
</dbReference>
<dbReference type="InterPro" id="IPR038491">
    <property type="entry name" value="Velvet_dom_sf"/>
</dbReference>
<proteinExistence type="predicted"/>
<comment type="subcellular location">
    <subcellularLocation>
        <location evidence="1">Nucleus</location>
    </subcellularLocation>
</comment>
<evidence type="ECO:0000256" key="3">
    <source>
        <dbReference type="ARBA" id="ARBA00023163"/>
    </source>
</evidence>
<evidence type="ECO:0000259" key="6">
    <source>
        <dbReference type="PROSITE" id="PS51821"/>
    </source>
</evidence>
<dbReference type="Pfam" id="PF11754">
    <property type="entry name" value="Velvet"/>
    <property type="match status" value="2"/>
</dbReference>
<organism evidence="7 8">
    <name type="scientific">Wolfiporia cocos (strain MD-104)</name>
    <name type="common">Brown rot fungus</name>
    <dbReference type="NCBI Taxonomy" id="742152"/>
    <lineage>
        <taxon>Eukaryota</taxon>
        <taxon>Fungi</taxon>
        <taxon>Dikarya</taxon>
        <taxon>Basidiomycota</taxon>
        <taxon>Agaricomycotina</taxon>
        <taxon>Agaricomycetes</taxon>
        <taxon>Polyporales</taxon>
        <taxon>Phaeolaceae</taxon>
        <taxon>Wolfiporia</taxon>
    </lineage>
</organism>
<evidence type="ECO:0000256" key="1">
    <source>
        <dbReference type="ARBA" id="ARBA00004123"/>
    </source>
</evidence>
<evidence type="ECO:0000313" key="7">
    <source>
        <dbReference type="EMBL" id="PCH37383.1"/>
    </source>
</evidence>
<evidence type="ECO:0000256" key="2">
    <source>
        <dbReference type="ARBA" id="ARBA00023015"/>
    </source>
</evidence>
<gene>
    <name evidence="7" type="ORF">WOLCODRAFT_109788</name>
</gene>
<name>A0A2H3JC45_WOLCO</name>
<dbReference type="GO" id="GO:0005634">
    <property type="term" value="C:nucleus"/>
    <property type="evidence" value="ECO:0007669"/>
    <property type="project" value="UniProtKB-SubCell"/>
</dbReference>
<evidence type="ECO:0000313" key="8">
    <source>
        <dbReference type="Proteomes" id="UP000218811"/>
    </source>
</evidence>
<dbReference type="InterPro" id="IPR037525">
    <property type="entry name" value="Velvet_dom"/>
</dbReference>
<keyword evidence="4" id="KW-0539">Nucleus</keyword>
<feature type="domain" description="Velvet" evidence="6">
    <location>
        <begin position="29"/>
        <end position="243"/>
    </location>
</feature>
<accession>A0A2H3JC45</accession>
<feature type="compositionally biased region" description="Basic and acidic residues" evidence="5">
    <location>
        <begin position="247"/>
        <end position="262"/>
    </location>
</feature>
<dbReference type="Proteomes" id="UP000218811">
    <property type="component" value="Unassembled WGS sequence"/>
</dbReference>
<protein>
    <recommendedName>
        <fullName evidence="6">Velvet domain-containing protein</fullName>
    </recommendedName>
</protein>
<dbReference type="PANTHER" id="PTHR33572">
    <property type="entry name" value="SPORE DEVELOPMENT REGULATOR VOSA"/>
    <property type="match status" value="1"/>
</dbReference>
<reference evidence="7 8" key="1">
    <citation type="journal article" date="2012" name="Science">
        <title>The Paleozoic origin of enzymatic lignin decomposition reconstructed from 31 fungal genomes.</title>
        <authorList>
            <person name="Floudas D."/>
            <person name="Binder M."/>
            <person name="Riley R."/>
            <person name="Barry K."/>
            <person name="Blanchette R.A."/>
            <person name="Henrissat B."/>
            <person name="Martinez A.T."/>
            <person name="Otillar R."/>
            <person name="Spatafora J.W."/>
            <person name="Yadav J.S."/>
            <person name="Aerts A."/>
            <person name="Benoit I."/>
            <person name="Boyd A."/>
            <person name="Carlson A."/>
            <person name="Copeland A."/>
            <person name="Coutinho P.M."/>
            <person name="de Vries R.P."/>
            <person name="Ferreira P."/>
            <person name="Findley K."/>
            <person name="Foster B."/>
            <person name="Gaskell J."/>
            <person name="Glotzer D."/>
            <person name="Gorecki P."/>
            <person name="Heitman J."/>
            <person name="Hesse C."/>
            <person name="Hori C."/>
            <person name="Igarashi K."/>
            <person name="Jurgens J.A."/>
            <person name="Kallen N."/>
            <person name="Kersten P."/>
            <person name="Kohler A."/>
            <person name="Kuees U."/>
            <person name="Kumar T.K.A."/>
            <person name="Kuo A."/>
            <person name="LaButti K."/>
            <person name="Larrondo L.F."/>
            <person name="Lindquist E."/>
            <person name="Ling A."/>
            <person name="Lombard V."/>
            <person name="Lucas S."/>
            <person name="Lundell T."/>
            <person name="Martin R."/>
            <person name="McLaughlin D.J."/>
            <person name="Morgenstern I."/>
            <person name="Morin E."/>
            <person name="Murat C."/>
            <person name="Nagy L.G."/>
            <person name="Nolan M."/>
            <person name="Ohm R.A."/>
            <person name="Patyshakuliyeva A."/>
            <person name="Rokas A."/>
            <person name="Ruiz-Duenas F.J."/>
            <person name="Sabat G."/>
            <person name="Salamov A."/>
            <person name="Samejima M."/>
            <person name="Schmutz J."/>
            <person name="Slot J.C."/>
            <person name="St John F."/>
            <person name="Stenlid J."/>
            <person name="Sun H."/>
            <person name="Sun S."/>
            <person name="Syed K."/>
            <person name="Tsang A."/>
            <person name="Wiebenga A."/>
            <person name="Young D."/>
            <person name="Pisabarro A."/>
            <person name="Eastwood D.C."/>
            <person name="Martin F."/>
            <person name="Cullen D."/>
            <person name="Grigoriev I.V."/>
            <person name="Hibbett D.S."/>
        </authorList>
    </citation>
    <scope>NUCLEOTIDE SEQUENCE [LARGE SCALE GENOMIC DNA]</scope>
    <source>
        <strain evidence="7 8">MD-104</strain>
    </source>
</reference>
<keyword evidence="8" id="KW-1185">Reference proteome</keyword>
<feature type="compositionally biased region" description="Basic residues" evidence="5">
    <location>
        <begin position="281"/>
        <end position="290"/>
    </location>
</feature>
<dbReference type="InterPro" id="IPR021740">
    <property type="entry name" value="Velvet"/>
</dbReference>
<evidence type="ECO:0000256" key="4">
    <source>
        <dbReference type="ARBA" id="ARBA00023242"/>
    </source>
</evidence>
<dbReference type="OrthoDB" id="5599552at2759"/>
<keyword evidence="2" id="KW-0805">Transcription regulation</keyword>
<dbReference type="Gene3D" id="2.60.40.3960">
    <property type="entry name" value="Velvet domain"/>
    <property type="match status" value="1"/>
</dbReference>
<evidence type="ECO:0000256" key="5">
    <source>
        <dbReference type="SAM" id="MobiDB-lite"/>
    </source>
</evidence>
<feature type="compositionally biased region" description="Acidic residues" evidence="5">
    <location>
        <begin position="295"/>
        <end position="305"/>
    </location>
</feature>
<dbReference type="EMBL" id="KB467931">
    <property type="protein sequence ID" value="PCH37383.1"/>
    <property type="molecule type" value="Genomic_DNA"/>
</dbReference>
<dbReference type="STRING" id="742152.A0A2H3JC45"/>
<dbReference type="OMA" id="QHVVACH"/>
<sequence>MLNGTARAHSAGSSQVGGPVVFREGQYAGRTLRAELEELQKADLGRKYARKDRRPLDPPPVVQFRLFEVLDAGTPRQREREFDCHEDLNSFGAMCFVDLYPVPDEDVRELHSGTRLAPRPLHSPHAELPTPPMASTIALHQPAATTCSCSSFPCVCDPSLGDRAAVLTVPAQDLAVKLEGSFVPRYRVFNLSSKASGGTGVPVLAECFGGPFKIYSTKEFPGLRASTDLTKYLSFYGVRLNLRENERKRRKKSEIEAERRENVAAASASAGTSGTDSQAGRSRRSQRKRRAYEYSSDEDDAYIED</sequence>
<dbReference type="PANTHER" id="PTHR33572:SF3">
    <property type="entry name" value="VELVET COMPLEX SUBUNIT B"/>
    <property type="match status" value="1"/>
</dbReference>
<keyword evidence="3" id="KW-0804">Transcription</keyword>
<dbReference type="AlphaFoldDB" id="A0A2H3JC45"/>